<dbReference type="RefSeq" id="WP_089298483.1">
    <property type="nucleotide sequence ID" value="NZ_BOMU01000099.1"/>
</dbReference>
<reference evidence="1 2" key="1">
    <citation type="submission" date="2017-06" db="EMBL/GenBank/DDBJ databases">
        <authorList>
            <person name="Kim H.J."/>
            <person name="Triplett B.A."/>
        </authorList>
    </citation>
    <scope>NUCLEOTIDE SEQUENCE [LARGE SCALE GENOMIC DNA]</scope>
    <source>
        <strain evidence="1 2">DSM 43151</strain>
    </source>
</reference>
<keyword evidence="2" id="KW-1185">Reference proteome</keyword>
<protein>
    <submittedName>
        <fullName evidence="1">Uncharacterized protein</fullName>
    </submittedName>
</protein>
<dbReference type="OrthoDB" id="3394912at2"/>
<evidence type="ECO:0000313" key="2">
    <source>
        <dbReference type="Proteomes" id="UP000198415"/>
    </source>
</evidence>
<organism evidence="1 2">
    <name type="scientific">Actinoplanes regularis</name>
    <dbReference type="NCBI Taxonomy" id="52697"/>
    <lineage>
        <taxon>Bacteria</taxon>
        <taxon>Bacillati</taxon>
        <taxon>Actinomycetota</taxon>
        <taxon>Actinomycetes</taxon>
        <taxon>Micromonosporales</taxon>
        <taxon>Micromonosporaceae</taxon>
        <taxon>Actinoplanes</taxon>
    </lineage>
</organism>
<gene>
    <name evidence="1" type="ORF">SAMN06264365_12816</name>
</gene>
<proteinExistence type="predicted"/>
<dbReference type="Proteomes" id="UP000198415">
    <property type="component" value="Unassembled WGS sequence"/>
</dbReference>
<evidence type="ECO:0000313" key="1">
    <source>
        <dbReference type="EMBL" id="SNS90400.1"/>
    </source>
</evidence>
<accession>A0A239I9T6</accession>
<name>A0A239I9T6_9ACTN</name>
<sequence>MSSSPQASTNTAHVDAVTVLATALDRLGARIHRDLHVDSSHIDLSDPRLAATLTGFSAYADECLAALDNPAVTSALAARTSGHS</sequence>
<dbReference type="AlphaFoldDB" id="A0A239I9T6"/>
<dbReference type="EMBL" id="FZNR01000028">
    <property type="protein sequence ID" value="SNS90400.1"/>
    <property type="molecule type" value="Genomic_DNA"/>
</dbReference>